<dbReference type="PANTHER" id="PTHR13085">
    <property type="entry name" value="MICROSOMAL SIGNAL PEPTIDASE 25 KDA SUBUNIT"/>
    <property type="match status" value="1"/>
</dbReference>
<protein>
    <recommendedName>
        <fullName evidence="3">Signal peptidase complex subunit 2</fullName>
    </recommendedName>
</protein>
<organism evidence="11 12">
    <name type="scientific">Emericellopsis atlantica</name>
    <dbReference type="NCBI Taxonomy" id="2614577"/>
    <lineage>
        <taxon>Eukaryota</taxon>
        <taxon>Fungi</taxon>
        <taxon>Dikarya</taxon>
        <taxon>Ascomycota</taxon>
        <taxon>Pezizomycotina</taxon>
        <taxon>Sordariomycetes</taxon>
        <taxon>Hypocreomycetidae</taxon>
        <taxon>Hypocreales</taxon>
        <taxon>Bionectriaceae</taxon>
        <taxon>Emericellopsis</taxon>
    </lineage>
</organism>
<keyword evidence="5" id="KW-0256">Endoplasmic reticulum</keyword>
<evidence type="ECO:0000256" key="6">
    <source>
        <dbReference type="ARBA" id="ARBA00022989"/>
    </source>
</evidence>
<comment type="subcellular location">
    <subcellularLocation>
        <location evidence="1">Endoplasmic reticulum membrane</location>
        <topology evidence="1">Multi-pass membrane protein</topology>
    </subcellularLocation>
</comment>
<accession>A0A9P8CLF1</accession>
<proteinExistence type="inferred from homology"/>
<evidence type="ECO:0000256" key="3">
    <source>
        <dbReference type="ARBA" id="ARBA00017057"/>
    </source>
</evidence>
<evidence type="ECO:0000256" key="10">
    <source>
        <dbReference type="SAM" id="Phobius"/>
    </source>
</evidence>
<keyword evidence="12" id="KW-1185">Reference proteome</keyword>
<dbReference type="InterPro" id="IPR009582">
    <property type="entry name" value="Spc2/SPCS2"/>
</dbReference>
<keyword evidence="6 10" id="KW-1133">Transmembrane helix</keyword>
<evidence type="ECO:0000256" key="9">
    <source>
        <dbReference type="SAM" id="MobiDB-lite"/>
    </source>
</evidence>
<dbReference type="RefSeq" id="XP_046115488.1">
    <property type="nucleotide sequence ID" value="XM_046262425.1"/>
</dbReference>
<evidence type="ECO:0000256" key="7">
    <source>
        <dbReference type="ARBA" id="ARBA00023136"/>
    </source>
</evidence>
<dbReference type="PANTHER" id="PTHR13085:SF0">
    <property type="entry name" value="SIGNAL PEPTIDASE COMPLEX SUBUNIT 2"/>
    <property type="match status" value="1"/>
</dbReference>
<dbReference type="Proteomes" id="UP000887229">
    <property type="component" value="Unassembled WGS sequence"/>
</dbReference>
<evidence type="ECO:0000313" key="12">
    <source>
        <dbReference type="Proteomes" id="UP000887229"/>
    </source>
</evidence>
<keyword evidence="4 10" id="KW-0812">Transmembrane</keyword>
<dbReference type="GO" id="GO:0045047">
    <property type="term" value="P:protein targeting to ER"/>
    <property type="evidence" value="ECO:0007669"/>
    <property type="project" value="TreeGrafter"/>
</dbReference>
<evidence type="ECO:0000256" key="5">
    <source>
        <dbReference type="ARBA" id="ARBA00022824"/>
    </source>
</evidence>
<feature type="transmembrane region" description="Helical" evidence="10">
    <location>
        <begin position="43"/>
        <end position="62"/>
    </location>
</feature>
<sequence>MAANKVSLANLADLKNASDDAIANYLNSLSFKQSHTMTDVRLAIGYGAFVIAAAAGGWDYYFGFENTKLYTAIAVAVYTLLQGALAFWISFVEHGTVYQGQAPNGGQKITIASFNAKKHEPLYKLKVTTQPASGGKPETIELERSFTEWFDESGLFVAAPFQRFLASSIPVVGRADPKRVKSESRDLLEGDSDLLDAVMSAEAETTGADKKSGGKKRKV</sequence>
<reference evidence="11" key="1">
    <citation type="journal article" date="2021" name="IMA Fungus">
        <title>Genomic characterization of three marine fungi, including Emericellopsis atlantica sp. nov. with signatures of a generalist lifestyle and marine biomass degradation.</title>
        <authorList>
            <person name="Hagestad O.C."/>
            <person name="Hou L."/>
            <person name="Andersen J.H."/>
            <person name="Hansen E.H."/>
            <person name="Altermark B."/>
            <person name="Li C."/>
            <person name="Kuhnert E."/>
            <person name="Cox R.J."/>
            <person name="Crous P.W."/>
            <person name="Spatafora J.W."/>
            <person name="Lail K."/>
            <person name="Amirebrahimi M."/>
            <person name="Lipzen A."/>
            <person name="Pangilinan J."/>
            <person name="Andreopoulos W."/>
            <person name="Hayes R.D."/>
            <person name="Ng V."/>
            <person name="Grigoriev I.V."/>
            <person name="Jackson S.A."/>
            <person name="Sutton T.D.S."/>
            <person name="Dobson A.D.W."/>
            <person name="Rama T."/>
        </authorList>
    </citation>
    <scope>NUCLEOTIDE SEQUENCE</scope>
    <source>
        <strain evidence="11">TS7</strain>
    </source>
</reference>
<evidence type="ECO:0000256" key="1">
    <source>
        <dbReference type="ARBA" id="ARBA00004477"/>
    </source>
</evidence>
<dbReference type="GO" id="GO:0006465">
    <property type="term" value="P:signal peptide processing"/>
    <property type="evidence" value="ECO:0007669"/>
    <property type="project" value="InterPro"/>
</dbReference>
<dbReference type="Pfam" id="PF06703">
    <property type="entry name" value="SPC25"/>
    <property type="match status" value="1"/>
</dbReference>
<evidence type="ECO:0000256" key="2">
    <source>
        <dbReference type="ARBA" id="ARBA00007324"/>
    </source>
</evidence>
<evidence type="ECO:0000256" key="8">
    <source>
        <dbReference type="ARBA" id="ARBA00045608"/>
    </source>
</evidence>
<name>A0A9P8CLF1_9HYPO</name>
<dbReference type="GO" id="GO:0005787">
    <property type="term" value="C:signal peptidase complex"/>
    <property type="evidence" value="ECO:0007669"/>
    <property type="project" value="InterPro"/>
</dbReference>
<comment type="similarity">
    <text evidence="2">Belongs to the SPCS2 family.</text>
</comment>
<evidence type="ECO:0000256" key="4">
    <source>
        <dbReference type="ARBA" id="ARBA00022692"/>
    </source>
</evidence>
<keyword evidence="7 10" id="KW-0472">Membrane</keyword>
<feature type="region of interest" description="Disordered" evidence="9">
    <location>
        <begin position="198"/>
        <end position="219"/>
    </location>
</feature>
<comment type="caution">
    <text evidence="11">The sequence shown here is derived from an EMBL/GenBank/DDBJ whole genome shotgun (WGS) entry which is preliminary data.</text>
</comment>
<dbReference type="AlphaFoldDB" id="A0A9P8CLF1"/>
<dbReference type="GeneID" id="70293328"/>
<comment type="function">
    <text evidence="8">Component of the signal peptidase complex (SPC) which catalyzes the cleavage of N-terminal signal sequences from nascent proteins as they are translocated into the lumen of the endoplasmic reticulum. Enhances the enzymatic activity of SPC and facilitates the interactions between different components of the translocation site.</text>
</comment>
<feature type="transmembrane region" description="Helical" evidence="10">
    <location>
        <begin position="69"/>
        <end position="91"/>
    </location>
</feature>
<dbReference type="EMBL" id="MU251267">
    <property type="protein sequence ID" value="KAG9251564.1"/>
    <property type="molecule type" value="Genomic_DNA"/>
</dbReference>
<dbReference type="OrthoDB" id="29558at2759"/>
<evidence type="ECO:0000313" key="11">
    <source>
        <dbReference type="EMBL" id="KAG9251564.1"/>
    </source>
</evidence>
<gene>
    <name evidence="11" type="ORF">F5Z01DRAFT_639164</name>
</gene>